<dbReference type="Pfam" id="PF00201">
    <property type="entry name" value="UDPGT"/>
    <property type="match status" value="1"/>
</dbReference>
<reference evidence="7" key="1">
    <citation type="submission" date="2020-06" db="EMBL/GenBank/DDBJ databases">
        <authorList>
            <person name="Li T."/>
            <person name="Hu X."/>
            <person name="Zhang T."/>
            <person name="Song X."/>
            <person name="Zhang H."/>
            <person name="Dai N."/>
            <person name="Sheng W."/>
            <person name="Hou X."/>
            <person name="Wei L."/>
        </authorList>
    </citation>
    <scope>NUCLEOTIDE SEQUENCE</scope>
    <source>
        <strain evidence="7">3651</strain>
        <tissue evidence="7">Leaf</tissue>
    </source>
</reference>
<keyword evidence="3 4" id="KW-0808">Transferase</keyword>
<dbReference type="InterPro" id="IPR002213">
    <property type="entry name" value="UDP_glucos_trans"/>
</dbReference>
<evidence type="ECO:0000256" key="3">
    <source>
        <dbReference type="ARBA" id="ARBA00022679"/>
    </source>
</evidence>
<evidence type="ECO:0000259" key="6">
    <source>
        <dbReference type="Pfam" id="PF26168"/>
    </source>
</evidence>
<dbReference type="FunFam" id="3.40.50.2000:FF:000071">
    <property type="entry name" value="Glycosyltransferase"/>
    <property type="match status" value="1"/>
</dbReference>
<dbReference type="PANTHER" id="PTHR48047:SF217">
    <property type="entry name" value="GLYCOSYLTRANSFERASE"/>
    <property type="match status" value="1"/>
</dbReference>
<dbReference type="FunFam" id="3.40.50.2000:FF:000047">
    <property type="entry name" value="Glycosyltransferase"/>
    <property type="match status" value="1"/>
</dbReference>
<evidence type="ECO:0000256" key="4">
    <source>
        <dbReference type="RuleBase" id="RU003718"/>
    </source>
</evidence>
<organism evidence="7 8">
    <name type="scientific">Sesamum alatum</name>
    <dbReference type="NCBI Taxonomy" id="300844"/>
    <lineage>
        <taxon>Eukaryota</taxon>
        <taxon>Viridiplantae</taxon>
        <taxon>Streptophyta</taxon>
        <taxon>Embryophyta</taxon>
        <taxon>Tracheophyta</taxon>
        <taxon>Spermatophyta</taxon>
        <taxon>Magnoliopsida</taxon>
        <taxon>eudicotyledons</taxon>
        <taxon>Gunneridae</taxon>
        <taxon>Pentapetalae</taxon>
        <taxon>asterids</taxon>
        <taxon>lamiids</taxon>
        <taxon>Lamiales</taxon>
        <taxon>Pedaliaceae</taxon>
        <taxon>Sesamum</taxon>
    </lineage>
</organism>
<keyword evidence="8" id="KW-1185">Reference proteome</keyword>
<dbReference type="PANTHER" id="PTHR48047">
    <property type="entry name" value="GLYCOSYLTRANSFERASE"/>
    <property type="match status" value="1"/>
</dbReference>
<dbReference type="Pfam" id="PF26168">
    <property type="entry name" value="Glyco_transf_N"/>
    <property type="match status" value="1"/>
</dbReference>
<comment type="caution">
    <text evidence="7">The sequence shown here is derived from an EMBL/GenBank/DDBJ whole genome shotgun (WGS) entry which is preliminary data.</text>
</comment>
<protein>
    <recommendedName>
        <fullName evidence="5">Glycosyltransferase</fullName>
        <ecNumber evidence="5">2.4.1.-</ecNumber>
    </recommendedName>
</protein>
<evidence type="ECO:0000313" key="7">
    <source>
        <dbReference type="EMBL" id="KAK4419276.1"/>
    </source>
</evidence>
<feature type="domain" description="Glycosyltransferase N-terminal" evidence="6">
    <location>
        <begin position="10"/>
        <end position="249"/>
    </location>
</feature>
<evidence type="ECO:0000313" key="8">
    <source>
        <dbReference type="Proteomes" id="UP001293254"/>
    </source>
</evidence>
<proteinExistence type="inferred from homology"/>
<reference evidence="7" key="2">
    <citation type="journal article" date="2024" name="Plant">
        <title>Genomic evolution and insights into agronomic trait innovations of Sesamum species.</title>
        <authorList>
            <person name="Miao H."/>
            <person name="Wang L."/>
            <person name="Qu L."/>
            <person name="Liu H."/>
            <person name="Sun Y."/>
            <person name="Le M."/>
            <person name="Wang Q."/>
            <person name="Wei S."/>
            <person name="Zheng Y."/>
            <person name="Lin W."/>
            <person name="Duan Y."/>
            <person name="Cao H."/>
            <person name="Xiong S."/>
            <person name="Wang X."/>
            <person name="Wei L."/>
            <person name="Li C."/>
            <person name="Ma Q."/>
            <person name="Ju M."/>
            <person name="Zhao R."/>
            <person name="Li G."/>
            <person name="Mu C."/>
            <person name="Tian Q."/>
            <person name="Mei H."/>
            <person name="Zhang T."/>
            <person name="Gao T."/>
            <person name="Zhang H."/>
        </authorList>
    </citation>
    <scope>NUCLEOTIDE SEQUENCE</scope>
    <source>
        <strain evidence="7">3651</strain>
    </source>
</reference>
<dbReference type="CDD" id="cd03784">
    <property type="entry name" value="GT1_Gtf-like"/>
    <property type="match status" value="1"/>
</dbReference>
<name>A0AAE1XWF3_9LAMI</name>
<dbReference type="EMBL" id="JACGWO010000009">
    <property type="protein sequence ID" value="KAK4419276.1"/>
    <property type="molecule type" value="Genomic_DNA"/>
</dbReference>
<accession>A0AAE1XWF3</accession>
<dbReference type="SUPFAM" id="SSF53756">
    <property type="entry name" value="UDP-Glycosyltransferase/glycogen phosphorylase"/>
    <property type="match status" value="1"/>
</dbReference>
<dbReference type="InterPro" id="IPR035595">
    <property type="entry name" value="UDP_glycos_trans_CS"/>
</dbReference>
<dbReference type="GO" id="GO:0035251">
    <property type="term" value="F:UDP-glucosyltransferase activity"/>
    <property type="evidence" value="ECO:0007669"/>
    <property type="project" value="TreeGrafter"/>
</dbReference>
<evidence type="ECO:0000256" key="5">
    <source>
        <dbReference type="RuleBase" id="RU362057"/>
    </source>
</evidence>
<evidence type="ECO:0000256" key="2">
    <source>
        <dbReference type="ARBA" id="ARBA00022676"/>
    </source>
</evidence>
<evidence type="ECO:0000256" key="1">
    <source>
        <dbReference type="ARBA" id="ARBA00009995"/>
    </source>
</evidence>
<dbReference type="Gene3D" id="3.40.50.2000">
    <property type="entry name" value="Glycogen Phosphorylase B"/>
    <property type="match status" value="2"/>
</dbReference>
<gene>
    <name evidence="7" type="ORF">Salat_2340500</name>
</gene>
<dbReference type="Proteomes" id="UP001293254">
    <property type="component" value="Unassembled WGS sequence"/>
</dbReference>
<dbReference type="AlphaFoldDB" id="A0AAE1XWF3"/>
<dbReference type="EC" id="2.4.1.-" evidence="5"/>
<sequence>MASQSHQLHFILFPFMAPGHMNPMIDIAKLLAHRGVVVSIITTPQNSSRFGSTVARAVRAGLQINLVEIRFPSVEVGLPEGCENLDTLPSLNMATNFFDALNLLQKEVEQVFDEMKPRPSCLISDKALPWTSQIAEKFHIPRIVFHGTSCFSLLCSHNTTASQILDKLNSDSDYFEVPNLPDRIKLRKSQVTVSTIRNPAALKDLIEQIRAAEKTSYGEVVNSFQELEAEYVKEYSKVKGEKVWCIGPVCLCNKDSLDLADRGNWAAIDKQNCLKWLDSHEPRSVVYANLGSLARLTVEQVTELALGLEESNRPFIWALGGDKSGALEGWISENGFEERTKNRGLLIRGWAPQLLILSHQATGGFLTHCGWNSTVEGISAGVPMVTWPLFADQFHNEKLVMEVLRIGVSLGVEVAVKWGEEEKVGVVVKKDDVKKALDLLMDEEGKEMRRKVRELGEMATKAVEEGGSSHANMTLLIEEIIAKSNHGGFSLN</sequence>
<dbReference type="PROSITE" id="PS00375">
    <property type="entry name" value="UDPGT"/>
    <property type="match status" value="1"/>
</dbReference>
<comment type="similarity">
    <text evidence="1 4">Belongs to the UDP-glycosyltransferase family.</text>
</comment>
<dbReference type="InterPro" id="IPR058980">
    <property type="entry name" value="Glyco_transf_N"/>
</dbReference>
<keyword evidence="2 4" id="KW-0328">Glycosyltransferase</keyword>